<dbReference type="Gene3D" id="3.30.565.10">
    <property type="entry name" value="Histidine kinase-like ATPase, C-terminal domain"/>
    <property type="match status" value="1"/>
</dbReference>
<comment type="catalytic activity">
    <reaction evidence="1">
        <text>ATP + protein L-histidine = ADP + protein N-phospho-L-histidine.</text>
        <dbReference type="EC" id="2.7.13.3"/>
    </reaction>
</comment>
<feature type="compositionally biased region" description="Gly residues" evidence="11">
    <location>
        <begin position="1"/>
        <end position="11"/>
    </location>
</feature>
<dbReference type="InterPro" id="IPR003660">
    <property type="entry name" value="HAMP_dom"/>
</dbReference>
<dbReference type="Pfam" id="PF00672">
    <property type="entry name" value="HAMP"/>
    <property type="match status" value="1"/>
</dbReference>
<organism evidence="15 16">
    <name type="scientific">Cellulomonas cellasea</name>
    <dbReference type="NCBI Taxonomy" id="43670"/>
    <lineage>
        <taxon>Bacteria</taxon>
        <taxon>Bacillati</taxon>
        <taxon>Actinomycetota</taxon>
        <taxon>Actinomycetes</taxon>
        <taxon>Micrococcales</taxon>
        <taxon>Cellulomonadaceae</taxon>
        <taxon>Cellulomonas</taxon>
    </lineage>
</organism>
<dbReference type="PRINTS" id="PR00344">
    <property type="entry name" value="BCTRLSENSOR"/>
</dbReference>
<feature type="region of interest" description="Disordered" evidence="11">
    <location>
        <begin position="1"/>
        <end position="36"/>
    </location>
</feature>
<dbReference type="InterPro" id="IPR050428">
    <property type="entry name" value="TCS_sensor_his_kinase"/>
</dbReference>
<dbReference type="GO" id="GO:0005886">
    <property type="term" value="C:plasma membrane"/>
    <property type="evidence" value="ECO:0007669"/>
    <property type="project" value="UniProtKB-SubCell"/>
</dbReference>
<evidence type="ECO:0000256" key="10">
    <source>
        <dbReference type="ARBA" id="ARBA00023136"/>
    </source>
</evidence>
<sequence>MTGTVAPGGGVASAPRPVPTGGPAGPPVPLPAPDVAPARGPGRWSLRLRLTLLTSGVLCAGLAAGALILTNVLSVSRVDALDDIARDRALTVATLVGDDRLPEALPVGEPGELVQLLDAGGAVVASSPNASRTLPVLPADAVRGLRAEAVAAGDVLVTGTDRSAYDGDARVAVLPATYGDAPVTVVATVPLAEVRGLLDALRLALVGVVPVLTALLAVVIWTVLGRALHPVEQLRQAAAQVARTGGPGSLPVRRAHDELGALTRTLNEMLDRLEVAAARQRTFVGDAAHELRSPLASLRTSIEVARAHPDAYSGAELAEDLEGEVLRMQALVDDLLLLARVGSTRADRVELDLLDVVRGATEASGAVAARTDVSLTVTGSGRAHADPAATTRVVRNLLDNAVRHAAARVEVTVADGAVTVDDDGAGIPAPDRERVFERFVRLDDAREREAGGSGLGLAIAREVARENGGDVGLGDAPLGGARAVLRLPR</sequence>
<feature type="transmembrane region" description="Helical" evidence="12">
    <location>
        <begin position="50"/>
        <end position="69"/>
    </location>
</feature>
<evidence type="ECO:0000256" key="6">
    <source>
        <dbReference type="ARBA" id="ARBA00022692"/>
    </source>
</evidence>
<dbReference type="SUPFAM" id="SSF47384">
    <property type="entry name" value="Homodimeric domain of signal transducing histidine kinase"/>
    <property type="match status" value="1"/>
</dbReference>
<keyword evidence="5" id="KW-0808">Transferase</keyword>
<keyword evidence="16" id="KW-1185">Reference proteome</keyword>
<feature type="domain" description="HAMP" evidence="14">
    <location>
        <begin position="225"/>
        <end position="278"/>
    </location>
</feature>
<accession>A0A4Y3KZ56</accession>
<evidence type="ECO:0000256" key="7">
    <source>
        <dbReference type="ARBA" id="ARBA00022777"/>
    </source>
</evidence>
<comment type="subcellular location">
    <subcellularLocation>
        <location evidence="2">Cell membrane</location>
    </subcellularLocation>
</comment>
<dbReference type="EC" id="2.7.13.3" evidence="3"/>
<evidence type="ECO:0000256" key="11">
    <source>
        <dbReference type="SAM" id="MobiDB-lite"/>
    </source>
</evidence>
<keyword evidence="4" id="KW-0597">Phosphoprotein</keyword>
<dbReference type="SUPFAM" id="SSF55874">
    <property type="entry name" value="ATPase domain of HSP90 chaperone/DNA topoisomerase II/histidine kinase"/>
    <property type="match status" value="1"/>
</dbReference>
<dbReference type="GO" id="GO:0000155">
    <property type="term" value="F:phosphorelay sensor kinase activity"/>
    <property type="evidence" value="ECO:0007669"/>
    <property type="project" value="InterPro"/>
</dbReference>
<feature type="compositionally biased region" description="Pro residues" evidence="11">
    <location>
        <begin position="16"/>
        <end position="34"/>
    </location>
</feature>
<keyword evidence="8 12" id="KW-1133">Transmembrane helix</keyword>
<reference evidence="15" key="1">
    <citation type="submission" date="2019-06" db="EMBL/GenBank/DDBJ databases">
        <title>Whole genome shotgun sequence of Cellulomonas cellasea NBRC 3753.</title>
        <authorList>
            <person name="Hosoyama A."/>
            <person name="Uohara A."/>
            <person name="Ohji S."/>
            <person name="Ichikawa N."/>
        </authorList>
    </citation>
    <scope>NUCLEOTIDE SEQUENCE [LARGE SCALE GENOMIC DNA]</scope>
    <source>
        <strain evidence="15">NBRC 3753</strain>
    </source>
</reference>
<gene>
    <name evidence="15" type="ORF">CCE01nite_24640</name>
</gene>
<dbReference type="Pfam" id="PF02518">
    <property type="entry name" value="HATPase_c"/>
    <property type="match status" value="1"/>
</dbReference>
<dbReference type="PANTHER" id="PTHR45436">
    <property type="entry name" value="SENSOR HISTIDINE KINASE YKOH"/>
    <property type="match status" value="1"/>
</dbReference>
<evidence type="ECO:0000259" key="13">
    <source>
        <dbReference type="PROSITE" id="PS50109"/>
    </source>
</evidence>
<evidence type="ECO:0000256" key="12">
    <source>
        <dbReference type="SAM" id="Phobius"/>
    </source>
</evidence>
<dbReference type="PROSITE" id="PS50885">
    <property type="entry name" value="HAMP"/>
    <property type="match status" value="1"/>
</dbReference>
<dbReference type="InterPro" id="IPR005467">
    <property type="entry name" value="His_kinase_dom"/>
</dbReference>
<keyword evidence="6 12" id="KW-0812">Transmembrane</keyword>
<dbReference type="AlphaFoldDB" id="A0A4Y3KZ56"/>
<dbReference type="Gene3D" id="6.10.340.10">
    <property type="match status" value="1"/>
</dbReference>
<dbReference type="RefSeq" id="WP_084142666.1">
    <property type="nucleotide sequence ID" value="NZ_BJLR01000022.1"/>
</dbReference>
<dbReference type="EMBL" id="BJLR01000022">
    <property type="protein sequence ID" value="GEA88515.1"/>
    <property type="molecule type" value="Genomic_DNA"/>
</dbReference>
<evidence type="ECO:0000313" key="16">
    <source>
        <dbReference type="Proteomes" id="UP000317046"/>
    </source>
</evidence>
<dbReference type="SUPFAM" id="SSF158472">
    <property type="entry name" value="HAMP domain-like"/>
    <property type="match status" value="1"/>
</dbReference>
<dbReference type="InterPro" id="IPR036890">
    <property type="entry name" value="HATPase_C_sf"/>
</dbReference>
<name>A0A4Y3KZ56_9CELL</name>
<evidence type="ECO:0000256" key="2">
    <source>
        <dbReference type="ARBA" id="ARBA00004236"/>
    </source>
</evidence>
<keyword evidence="10 12" id="KW-0472">Membrane</keyword>
<dbReference type="SMART" id="SM00388">
    <property type="entry name" value="HisKA"/>
    <property type="match status" value="1"/>
</dbReference>
<dbReference type="SMART" id="SM00387">
    <property type="entry name" value="HATPase_c"/>
    <property type="match status" value="1"/>
</dbReference>
<feature type="transmembrane region" description="Helical" evidence="12">
    <location>
        <begin position="203"/>
        <end position="224"/>
    </location>
</feature>
<protein>
    <recommendedName>
        <fullName evidence="3">histidine kinase</fullName>
        <ecNumber evidence="3">2.7.13.3</ecNumber>
    </recommendedName>
</protein>
<dbReference type="InterPro" id="IPR003594">
    <property type="entry name" value="HATPase_dom"/>
</dbReference>
<dbReference type="PANTHER" id="PTHR45436:SF5">
    <property type="entry name" value="SENSOR HISTIDINE KINASE TRCS"/>
    <property type="match status" value="1"/>
</dbReference>
<evidence type="ECO:0000256" key="8">
    <source>
        <dbReference type="ARBA" id="ARBA00022989"/>
    </source>
</evidence>
<dbReference type="InterPro" id="IPR003661">
    <property type="entry name" value="HisK_dim/P_dom"/>
</dbReference>
<dbReference type="Proteomes" id="UP000317046">
    <property type="component" value="Unassembled WGS sequence"/>
</dbReference>
<dbReference type="PROSITE" id="PS50109">
    <property type="entry name" value="HIS_KIN"/>
    <property type="match status" value="1"/>
</dbReference>
<evidence type="ECO:0000256" key="1">
    <source>
        <dbReference type="ARBA" id="ARBA00000085"/>
    </source>
</evidence>
<evidence type="ECO:0000313" key="15">
    <source>
        <dbReference type="EMBL" id="GEA88515.1"/>
    </source>
</evidence>
<evidence type="ECO:0000256" key="4">
    <source>
        <dbReference type="ARBA" id="ARBA00022553"/>
    </source>
</evidence>
<feature type="domain" description="Histidine kinase" evidence="13">
    <location>
        <begin position="286"/>
        <end position="489"/>
    </location>
</feature>
<dbReference type="InterPro" id="IPR036097">
    <property type="entry name" value="HisK_dim/P_sf"/>
</dbReference>
<evidence type="ECO:0000256" key="5">
    <source>
        <dbReference type="ARBA" id="ARBA00022679"/>
    </source>
</evidence>
<evidence type="ECO:0000256" key="3">
    <source>
        <dbReference type="ARBA" id="ARBA00012438"/>
    </source>
</evidence>
<dbReference type="Gene3D" id="1.10.287.130">
    <property type="match status" value="1"/>
</dbReference>
<evidence type="ECO:0000259" key="14">
    <source>
        <dbReference type="PROSITE" id="PS50885"/>
    </source>
</evidence>
<keyword evidence="9" id="KW-0902">Two-component regulatory system</keyword>
<dbReference type="InterPro" id="IPR004358">
    <property type="entry name" value="Sig_transdc_His_kin-like_C"/>
</dbReference>
<keyword evidence="7 15" id="KW-0418">Kinase</keyword>
<dbReference type="SMART" id="SM00304">
    <property type="entry name" value="HAMP"/>
    <property type="match status" value="1"/>
</dbReference>
<proteinExistence type="predicted"/>
<dbReference type="CDD" id="cd06225">
    <property type="entry name" value="HAMP"/>
    <property type="match status" value="1"/>
</dbReference>
<dbReference type="CDD" id="cd00082">
    <property type="entry name" value="HisKA"/>
    <property type="match status" value="1"/>
</dbReference>
<dbReference type="Pfam" id="PF00512">
    <property type="entry name" value="HisKA"/>
    <property type="match status" value="1"/>
</dbReference>
<comment type="caution">
    <text evidence="15">The sequence shown here is derived from an EMBL/GenBank/DDBJ whole genome shotgun (WGS) entry which is preliminary data.</text>
</comment>
<evidence type="ECO:0000256" key="9">
    <source>
        <dbReference type="ARBA" id="ARBA00023012"/>
    </source>
</evidence>